<dbReference type="RefSeq" id="WP_322409805.1">
    <property type="nucleotide sequence ID" value="NZ_CP139779.1"/>
</dbReference>
<dbReference type="Gene3D" id="1.10.357.10">
    <property type="entry name" value="Tetracycline Repressor, domain 2"/>
    <property type="match status" value="1"/>
</dbReference>
<dbReference type="Pfam" id="PF00440">
    <property type="entry name" value="TetR_N"/>
    <property type="match status" value="1"/>
</dbReference>
<keyword evidence="3" id="KW-0804">Transcription</keyword>
<name>A0ABZ0V7T8_9MICO</name>
<evidence type="ECO:0000256" key="1">
    <source>
        <dbReference type="ARBA" id="ARBA00023015"/>
    </source>
</evidence>
<dbReference type="PROSITE" id="PS50977">
    <property type="entry name" value="HTH_TETR_2"/>
    <property type="match status" value="1"/>
</dbReference>
<protein>
    <submittedName>
        <fullName evidence="6">Helix-turn-helix domain-containing protein</fullName>
    </submittedName>
</protein>
<evidence type="ECO:0000256" key="4">
    <source>
        <dbReference type="PROSITE-ProRule" id="PRU00335"/>
    </source>
</evidence>
<dbReference type="PANTHER" id="PTHR30055:SF234">
    <property type="entry name" value="HTH-TYPE TRANSCRIPTIONAL REGULATOR BETI"/>
    <property type="match status" value="1"/>
</dbReference>
<feature type="DNA-binding region" description="H-T-H motif" evidence="4">
    <location>
        <begin position="27"/>
        <end position="46"/>
    </location>
</feature>
<proteinExistence type="predicted"/>
<dbReference type="PANTHER" id="PTHR30055">
    <property type="entry name" value="HTH-TYPE TRANSCRIPTIONAL REGULATOR RUTR"/>
    <property type="match status" value="1"/>
</dbReference>
<dbReference type="Proteomes" id="UP001324533">
    <property type="component" value="Chromosome"/>
</dbReference>
<dbReference type="Pfam" id="PF21597">
    <property type="entry name" value="TetR_C_43"/>
    <property type="match status" value="1"/>
</dbReference>
<evidence type="ECO:0000256" key="2">
    <source>
        <dbReference type="ARBA" id="ARBA00023125"/>
    </source>
</evidence>
<accession>A0ABZ0V7T8</accession>
<organism evidence="6 7">
    <name type="scientific">Microbacterium invictum</name>
    <dbReference type="NCBI Taxonomy" id="515415"/>
    <lineage>
        <taxon>Bacteria</taxon>
        <taxon>Bacillati</taxon>
        <taxon>Actinomycetota</taxon>
        <taxon>Actinomycetes</taxon>
        <taxon>Micrococcales</taxon>
        <taxon>Microbacteriaceae</taxon>
        <taxon>Microbacterium</taxon>
    </lineage>
</organism>
<dbReference type="InterPro" id="IPR036271">
    <property type="entry name" value="Tet_transcr_reg_TetR-rel_C_sf"/>
</dbReference>
<dbReference type="SUPFAM" id="SSF48498">
    <property type="entry name" value="Tetracyclin repressor-like, C-terminal domain"/>
    <property type="match status" value="1"/>
</dbReference>
<keyword evidence="2 4" id="KW-0238">DNA-binding</keyword>
<evidence type="ECO:0000259" key="5">
    <source>
        <dbReference type="PROSITE" id="PS50977"/>
    </source>
</evidence>
<dbReference type="InterPro" id="IPR049445">
    <property type="entry name" value="TetR_SbtR-like_C"/>
</dbReference>
<feature type="domain" description="HTH tetR-type" evidence="5">
    <location>
        <begin position="4"/>
        <end position="64"/>
    </location>
</feature>
<gene>
    <name evidence="6" type="ORF">T9R20_13395</name>
</gene>
<dbReference type="InterPro" id="IPR001647">
    <property type="entry name" value="HTH_TetR"/>
</dbReference>
<dbReference type="InterPro" id="IPR009057">
    <property type="entry name" value="Homeodomain-like_sf"/>
</dbReference>
<evidence type="ECO:0000313" key="6">
    <source>
        <dbReference type="EMBL" id="WQB69683.1"/>
    </source>
</evidence>
<evidence type="ECO:0000313" key="7">
    <source>
        <dbReference type="Proteomes" id="UP001324533"/>
    </source>
</evidence>
<dbReference type="InterPro" id="IPR050109">
    <property type="entry name" value="HTH-type_TetR-like_transc_reg"/>
</dbReference>
<dbReference type="SUPFAM" id="SSF46689">
    <property type="entry name" value="Homeodomain-like"/>
    <property type="match status" value="1"/>
</dbReference>
<reference evidence="6 7" key="1">
    <citation type="submission" date="2023-06" db="EMBL/GenBank/DDBJ databases">
        <title>Rock-solubilizing bacteria, Microbacterium invictum, promotes re-establishment of vegetation in rocky wasteland by accelerating rock bio-weathering and reshaping soil bacterial community.</title>
        <authorList>
            <person name="Liu C."/>
        </authorList>
    </citation>
    <scope>NUCLEOTIDE SEQUENCE [LARGE SCALE GENOMIC DNA]</scope>
    <source>
        <strain evidence="6 7">X-18</strain>
    </source>
</reference>
<sequence>MTPRADAVRSRSRIIEAARAHDPRALRLNDVARDAGVGIGTVYRHFPTPRALVEALSLDALERLAEAGRQAAAEPDPAEALRGLLATALRLQLEDAGLEALLTDMARDEPAVHDACSAARGQIFHGYEAVLLRAQRAGIVRADLTAGRLHRLICGIEHAVRLGVRSDESLLLDILLAGISAPTPS</sequence>
<dbReference type="EMBL" id="CP139779">
    <property type="protein sequence ID" value="WQB69683.1"/>
    <property type="molecule type" value="Genomic_DNA"/>
</dbReference>
<keyword evidence="1" id="KW-0805">Transcription regulation</keyword>
<evidence type="ECO:0000256" key="3">
    <source>
        <dbReference type="ARBA" id="ARBA00023163"/>
    </source>
</evidence>
<keyword evidence="7" id="KW-1185">Reference proteome</keyword>